<evidence type="ECO:0000256" key="2">
    <source>
        <dbReference type="ARBA" id="ARBA00022553"/>
    </source>
</evidence>
<dbReference type="EC" id="2.7.10.2" evidence="11"/>
<dbReference type="InterPro" id="IPR020635">
    <property type="entry name" value="Tyr_kinase_cat_dom"/>
</dbReference>
<dbReference type="SUPFAM" id="SSF50044">
    <property type="entry name" value="SH3-domain"/>
    <property type="match status" value="1"/>
</dbReference>
<dbReference type="InterPro" id="IPR011009">
    <property type="entry name" value="Kinase-like_dom_sf"/>
</dbReference>
<evidence type="ECO:0000256" key="10">
    <source>
        <dbReference type="PROSITE-ProRule" id="PRU00192"/>
    </source>
</evidence>
<evidence type="ECO:0000313" key="17">
    <source>
        <dbReference type="WBParaSite" id="jg3965"/>
    </source>
</evidence>
<evidence type="ECO:0000256" key="5">
    <source>
        <dbReference type="ARBA" id="ARBA00022777"/>
    </source>
</evidence>
<keyword evidence="9" id="KW-0727">SH2 domain</keyword>
<dbReference type="InterPro" id="IPR001245">
    <property type="entry name" value="Ser-Thr/Tyr_kinase_cat_dom"/>
</dbReference>
<keyword evidence="5 11" id="KW-0418">Kinase</keyword>
<evidence type="ECO:0000256" key="9">
    <source>
        <dbReference type="PROSITE-ProRule" id="PRU00191"/>
    </source>
</evidence>
<dbReference type="FunFam" id="1.10.510.10:FF:000399">
    <property type="entry name" value="Tyrosine-protein kinase"/>
    <property type="match status" value="1"/>
</dbReference>
<dbReference type="SUPFAM" id="SSF55550">
    <property type="entry name" value="SH2 domain"/>
    <property type="match status" value="1"/>
</dbReference>
<feature type="domain" description="SH2" evidence="13">
    <location>
        <begin position="201"/>
        <end position="297"/>
    </location>
</feature>
<dbReference type="Gene3D" id="1.10.510.10">
    <property type="entry name" value="Transferase(Phosphotransferase) domain 1"/>
    <property type="match status" value="1"/>
</dbReference>
<dbReference type="SMART" id="SM00326">
    <property type="entry name" value="SH3"/>
    <property type="match status" value="1"/>
</dbReference>
<reference evidence="17" key="1">
    <citation type="submission" date="2022-11" db="UniProtKB">
        <authorList>
            <consortium name="WormBaseParasite"/>
        </authorList>
    </citation>
    <scope>IDENTIFICATION</scope>
</reference>
<comment type="catalytic activity">
    <reaction evidence="8 11">
        <text>L-tyrosyl-[protein] + ATP = O-phospho-L-tyrosyl-[protein] + ADP + H(+)</text>
        <dbReference type="Rhea" id="RHEA:10596"/>
        <dbReference type="Rhea" id="RHEA-COMP:10136"/>
        <dbReference type="Rhea" id="RHEA-COMP:20101"/>
        <dbReference type="ChEBI" id="CHEBI:15378"/>
        <dbReference type="ChEBI" id="CHEBI:30616"/>
        <dbReference type="ChEBI" id="CHEBI:46858"/>
        <dbReference type="ChEBI" id="CHEBI:61978"/>
        <dbReference type="ChEBI" id="CHEBI:456216"/>
        <dbReference type="EC" id="2.7.10.2"/>
    </reaction>
</comment>
<feature type="domain" description="SH3" evidence="14">
    <location>
        <begin position="135"/>
        <end position="195"/>
    </location>
</feature>
<dbReference type="GO" id="GO:0005524">
    <property type="term" value="F:ATP binding"/>
    <property type="evidence" value="ECO:0007669"/>
    <property type="project" value="UniProtKB-KW"/>
</dbReference>
<dbReference type="GO" id="GO:0004715">
    <property type="term" value="F:non-membrane spanning protein tyrosine kinase activity"/>
    <property type="evidence" value="ECO:0007669"/>
    <property type="project" value="UniProtKB-EC"/>
</dbReference>
<feature type="region of interest" description="Disordered" evidence="12">
    <location>
        <begin position="1"/>
        <end position="27"/>
    </location>
</feature>
<evidence type="ECO:0000256" key="3">
    <source>
        <dbReference type="ARBA" id="ARBA00022679"/>
    </source>
</evidence>
<dbReference type="WBParaSite" id="jg3965">
    <property type="protein sequence ID" value="jg3965"/>
    <property type="gene ID" value="jg3965"/>
</dbReference>
<keyword evidence="6 11" id="KW-0067">ATP-binding</keyword>
<evidence type="ECO:0000256" key="6">
    <source>
        <dbReference type="ARBA" id="ARBA00022840"/>
    </source>
</evidence>
<evidence type="ECO:0000256" key="4">
    <source>
        <dbReference type="ARBA" id="ARBA00022741"/>
    </source>
</evidence>
<dbReference type="Proteomes" id="UP000887574">
    <property type="component" value="Unplaced"/>
</dbReference>
<dbReference type="Gene3D" id="3.30.505.10">
    <property type="entry name" value="SH2 domain"/>
    <property type="match status" value="1"/>
</dbReference>
<dbReference type="SMART" id="SM00252">
    <property type="entry name" value="SH2"/>
    <property type="match status" value="1"/>
</dbReference>
<dbReference type="InterPro" id="IPR050198">
    <property type="entry name" value="Non-receptor_tyrosine_kinases"/>
</dbReference>
<dbReference type="Gene3D" id="2.30.30.40">
    <property type="entry name" value="SH3 Domains"/>
    <property type="match status" value="1"/>
</dbReference>
<dbReference type="PROSITE" id="PS00109">
    <property type="entry name" value="PROTEIN_KINASE_TYR"/>
    <property type="match status" value="1"/>
</dbReference>
<dbReference type="InterPro" id="IPR036860">
    <property type="entry name" value="SH2_dom_sf"/>
</dbReference>
<dbReference type="InterPro" id="IPR000980">
    <property type="entry name" value="SH2"/>
</dbReference>
<evidence type="ECO:0000259" key="15">
    <source>
        <dbReference type="PROSITE" id="PS50011"/>
    </source>
</evidence>
<keyword evidence="3 11" id="KW-0808">Transferase</keyword>
<evidence type="ECO:0000313" key="16">
    <source>
        <dbReference type="Proteomes" id="UP000887574"/>
    </source>
</evidence>
<dbReference type="Pfam" id="PF00018">
    <property type="entry name" value="SH3_1"/>
    <property type="match status" value="1"/>
</dbReference>
<dbReference type="InterPro" id="IPR008266">
    <property type="entry name" value="Tyr_kinase_AS"/>
</dbReference>
<accession>A0A915EB30</accession>
<dbReference type="SMART" id="SM00219">
    <property type="entry name" value="TyrKc"/>
    <property type="match status" value="1"/>
</dbReference>
<comment type="similarity">
    <text evidence="11">Belongs to the protein kinase superfamily. Tyr protein kinase family.</text>
</comment>
<dbReference type="PRINTS" id="PR00452">
    <property type="entry name" value="SH3DOMAIN"/>
</dbReference>
<evidence type="ECO:0000256" key="1">
    <source>
        <dbReference type="ARBA" id="ARBA00022443"/>
    </source>
</evidence>
<keyword evidence="1 10" id="KW-0728">SH3 domain</keyword>
<organism evidence="16 17">
    <name type="scientific">Ditylenchus dipsaci</name>
    <dbReference type="NCBI Taxonomy" id="166011"/>
    <lineage>
        <taxon>Eukaryota</taxon>
        <taxon>Metazoa</taxon>
        <taxon>Ecdysozoa</taxon>
        <taxon>Nematoda</taxon>
        <taxon>Chromadorea</taxon>
        <taxon>Rhabditida</taxon>
        <taxon>Tylenchina</taxon>
        <taxon>Tylenchomorpha</taxon>
        <taxon>Sphaerularioidea</taxon>
        <taxon>Anguinidae</taxon>
        <taxon>Anguininae</taxon>
        <taxon>Ditylenchus</taxon>
    </lineage>
</organism>
<dbReference type="InterPro" id="IPR000719">
    <property type="entry name" value="Prot_kinase_dom"/>
</dbReference>
<evidence type="ECO:0000256" key="12">
    <source>
        <dbReference type="SAM" id="MobiDB-lite"/>
    </source>
</evidence>
<dbReference type="AlphaFoldDB" id="A0A915EB30"/>
<keyword evidence="7 11" id="KW-0829">Tyrosine-protein kinase</keyword>
<dbReference type="Pfam" id="PF00017">
    <property type="entry name" value="SH2"/>
    <property type="match status" value="1"/>
</dbReference>
<dbReference type="PRINTS" id="PR00401">
    <property type="entry name" value="SH2DOMAIN"/>
</dbReference>
<proteinExistence type="inferred from homology"/>
<dbReference type="InterPro" id="IPR001452">
    <property type="entry name" value="SH3_domain"/>
</dbReference>
<keyword evidence="4 11" id="KW-0547">Nucleotide-binding</keyword>
<dbReference type="PROSITE" id="PS50011">
    <property type="entry name" value="PROTEIN_KINASE_DOM"/>
    <property type="match status" value="1"/>
</dbReference>
<dbReference type="CDD" id="cd11845">
    <property type="entry name" value="SH3_Src_like"/>
    <property type="match status" value="1"/>
</dbReference>
<dbReference type="InterPro" id="IPR036028">
    <property type="entry name" value="SH3-like_dom_sf"/>
</dbReference>
<dbReference type="PROSITE" id="PS50002">
    <property type="entry name" value="SH3"/>
    <property type="match status" value="1"/>
</dbReference>
<dbReference type="PRINTS" id="PR00109">
    <property type="entry name" value="TYRKINASE"/>
</dbReference>
<evidence type="ECO:0000259" key="14">
    <source>
        <dbReference type="PROSITE" id="PS50002"/>
    </source>
</evidence>
<dbReference type="SUPFAM" id="SSF56112">
    <property type="entry name" value="Protein kinase-like (PK-like)"/>
    <property type="match status" value="1"/>
</dbReference>
<sequence length="584" mass="66153">MGHCFSRNADRGIELPEDDPLNKDGPLTQEELDSLGQRFFTQMNGGANYHMNGGGARHFTKNNKMSNASGGQATATTMYHMDSSPSIFEHTTGTAMLYHPGSSNQLQQKSATIGSIASNSTQQRMVNTTRNNGVEQMVKVVAIYDYNNRVDGDINFRKGDIMILMDNSNNDWWFVEHRKNGVGYAPRNFLARIESLESEEWYAGKIQRSLAEKLVFASNLPRGTFLIRKREPSNEYALTINDSKGNSYEVKHYKIRPLDGGNGFYITTRKIFSNIRDLVAYYSRESGGLCSRLIFPAPKVAPGRAANARKARRWQLWEVWLGSWRGVVEVAIKTMKPGTMSVEAFLAEAQIMKQCNHPKLVRLYAVCTIGDPYYIITEFMINGSLLHYLRKDDHSLSAQALVDMCAQIANGMMYLESRKLVHRDLAARNVLVGEKISGVPEVKVADFGLARKLIGENIYEAQTGAKFPIKWTAPEAATFGNFTVKSDVWSYGILLYEIFTFGHVPYPGMHNREVIEQLELGYRMPRPNGCPDPIYQEMLKCWDRSPDKRPTFEYLFAFFDDYFVSIQPNYVPPSVQSMDVHNMN</sequence>
<evidence type="ECO:0000256" key="7">
    <source>
        <dbReference type="ARBA" id="ARBA00023137"/>
    </source>
</evidence>
<dbReference type="Pfam" id="PF07714">
    <property type="entry name" value="PK_Tyr_Ser-Thr"/>
    <property type="match status" value="1"/>
</dbReference>
<name>A0A915EB30_9BILA</name>
<evidence type="ECO:0000259" key="13">
    <source>
        <dbReference type="PROSITE" id="PS50001"/>
    </source>
</evidence>
<dbReference type="PANTHER" id="PTHR24418">
    <property type="entry name" value="TYROSINE-PROTEIN KINASE"/>
    <property type="match status" value="1"/>
</dbReference>
<keyword evidence="2" id="KW-0597">Phosphoprotein</keyword>
<keyword evidence="16" id="KW-1185">Reference proteome</keyword>
<feature type="domain" description="Protein kinase" evidence="15">
    <location>
        <begin position="294"/>
        <end position="563"/>
    </location>
</feature>
<evidence type="ECO:0000256" key="8">
    <source>
        <dbReference type="ARBA" id="ARBA00051245"/>
    </source>
</evidence>
<protein>
    <recommendedName>
        <fullName evidence="11">Tyrosine-protein kinase</fullName>
        <ecNumber evidence="11">2.7.10.2</ecNumber>
    </recommendedName>
</protein>
<dbReference type="PROSITE" id="PS50001">
    <property type="entry name" value="SH2"/>
    <property type="match status" value="1"/>
</dbReference>
<evidence type="ECO:0000256" key="11">
    <source>
        <dbReference type="RuleBase" id="RU362096"/>
    </source>
</evidence>